<dbReference type="InterPro" id="IPR029510">
    <property type="entry name" value="Ald_DH_CS_GLU"/>
</dbReference>
<organism evidence="9 10">
    <name type="scientific">Olleya namhaensis</name>
    <dbReference type="NCBI Taxonomy" id="1144750"/>
    <lineage>
        <taxon>Bacteria</taxon>
        <taxon>Pseudomonadati</taxon>
        <taxon>Bacteroidota</taxon>
        <taxon>Flavobacteriia</taxon>
        <taxon>Flavobacteriales</taxon>
        <taxon>Flavobacteriaceae</taxon>
    </lineage>
</organism>
<evidence type="ECO:0000256" key="6">
    <source>
        <dbReference type="PROSITE-ProRule" id="PRU10007"/>
    </source>
</evidence>
<dbReference type="PROSITE" id="PS00687">
    <property type="entry name" value="ALDEHYDE_DEHYDR_GLU"/>
    <property type="match status" value="1"/>
</dbReference>
<evidence type="ECO:0000256" key="1">
    <source>
        <dbReference type="ARBA" id="ARBA00009986"/>
    </source>
</evidence>
<keyword evidence="10" id="KW-1185">Reference proteome</keyword>
<dbReference type="GO" id="GO:0004029">
    <property type="term" value="F:aldehyde dehydrogenase (NAD+) activity"/>
    <property type="evidence" value="ECO:0007669"/>
    <property type="project" value="TreeGrafter"/>
</dbReference>
<dbReference type="FunFam" id="3.40.605.10:FF:000004">
    <property type="entry name" value="Aldehyde dehydrogenase"/>
    <property type="match status" value="1"/>
</dbReference>
<dbReference type="FunFam" id="3.40.309.10:FF:000003">
    <property type="entry name" value="Aldehyde dehydrogenase"/>
    <property type="match status" value="1"/>
</dbReference>
<dbReference type="GO" id="GO:0005737">
    <property type="term" value="C:cytoplasm"/>
    <property type="evidence" value="ECO:0007669"/>
    <property type="project" value="TreeGrafter"/>
</dbReference>
<dbReference type="InterPro" id="IPR016163">
    <property type="entry name" value="Ald_DH_C"/>
</dbReference>
<protein>
    <recommendedName>
        <fullName evidence="4">Aldehyde dehydrogenase</fullName>
    </recommendedName>
</protein>
<evidence type="ECO:0000256" key="5">
    <source>
        <dbReference type="PIRSR" id="PIRSR036492-1"/>
    </source>
</evidence>
<feature type="domain" description="Aldehyde dehydrogenase" evidence="8">
    <location>
        <begin position="10"/>
        <end position="424"/>
    </location>
</feature>
<gene>
    <name evidence="9" type="ORF">SAMN05443431_10620</name>
</gene>
<dbReference type="PIRSF" id="PIRSF036492">
    <property type="entry name" value="ALDH"/>
    <property type="match status" value="1"/>
</dbReference>
<evidence type="ECO:0000256" key="4">
    <source>
        <dbReference type="PIRNR" id="PIRNR036492"/>
    </source>
</evidence>
<dbReference type="PANTHER" id="PTHR43570">
    <property type="entry name" value="ALDEHYDE DEHYDROGENASE"/>
    <property type="match status" value="1"/>
</dbReference>
<dbReference type="PANTHER" id="PTHR43570:SF16">
    <property type="entry name" value="ALDEHYDE DEHYDROGENASE TYPE III, ISOFORM Q"/>
    <property type="match status" value="1"/>
</dbReference>
<dbReference type="Pfam" id="PF00171">
    <property type="entry name" value="Aldedh"/>
    <property type="match status" value="1"/>
</dbReference>
<evidence type="ECO:0000256" key="7">
    <source>
        <dbReference type="RuleBase" id="RU003345"/>
    </source>
</evidence>
<proteinExistence type="inferred from homology"/>
<dbReference type="CDD" id="cd07136">
    <property type="entry name" value="ALDH_YwdH-P39616"/>
    <property type="match status" value="1"/>
</dbReference>
<dbReference type="Gene3D" id="3.40.605.10">
    <property type="entry name" value="Aldehyde Dehydrogenase, Chain A, domain 1"/>
    <property type="match status" value="1"/>
</dbReference>
<evidence type="ECO:0000259" key="8">
    <source>
        <dbReference type="Pfam" id="PF00171"/>
    </source>
</evidence>
<reference evidence="10" key="1">
    <citation type="submission" date="2016-10" db="EMBL/GenBank/DDBJ databases">
        <authorList>
            <person name="Varghese N."/>
            <person name="Submissions S."/>
        </authorList>
    </citation>
    <scope>NUCLEOTIDE SEQUENCE [LARGE SCALE GENOMIC DNA]</scope>
    <source>
        <strain evidence="10">DSM 28881</strain>
    </source>
</reference>
<dbReference type="InterPro" id="IPR016160">
    <property type="entry name" value="Ald_DH_CS_CYS"/>
</dbReference>
<dbReference type="AlphaFoldDB" id="A0A1I3Q8F1"/>
<dbReference type="InterPro" id="IPR016161">
    <property type="entry name" value="Ald_DH/histidinol_DH"/>
</dbReference>
<feature type="active site" evidence="5">
    <location>
        <position position="242"/>
    </location>
</feature>
<keyword evidence="2 4" id="KW-0560">Oxidoreductase</keyword>
<dbReference type="EMBL" id="FORM01000006">
    <property type="protein sequence ID" value="SFJ29852.1"/>
    <property type="molecule type" value="Genomic_DNA"/>
</dbReference>
<dbReference type="InterPro" id="IPR012394">
    <property type="entry name" value="Aldehyde_DH_NAD(P)"/>
</dbReference>
<sequence>MIPELLNDQKSYFKTGQTLSITHRKTLLKALLNQLVAREQDITDALYNDFKKPEFESVLTETAIVIQDLKHTIKKLNKWAKPKRVCPALLNFPSSDYLYAEPYGSVLVIAPWNYPYQLAIAPLVGAIAAGNTVVLKPSELTPHTSALISDIIKTVFKPEHVTVVEGGVDTSTKLLEQHWDYIFFTGSVNVGKIVAKAAAVNLTPTTLELGGKNPCIIDDTANIKLAAKRIIWGKFVNAGQTCIAPDYILIHHSKKDAFYKAMKHEVELAYSTTPQQSKDFARIINLKNFERLSKMLTNQNCIIGGQTDADTLYIAPTVIDNPTLDSEVMKDEIFGPILPVISYQNDSKLETIILSYNKPLSLYVFGSNSAKAKQLIQKFSFGGGCINDTIVHFANHRLPFGGVGNSGLGAYHGHYTFDTFSHKKGVVKKANWLDIPVRYAPYNGKLDLVRKVLNWL</sequence>
<comment type="similarity">
    <text evidence="1 4 7">Belongs to the aldehyde dehydrogenase family.</text>
</comment>
<name>A0A1I3Q8F1_9FLAO</name>
<dbReference type="Gene3D" id="3.40.309.10">
    <property type="entry name" value="Aldehyde Dehydrogenase, Chain A, domain 2"/>
    <property type="match status" value="1"/>
</dbReference>
<dbReference type="SUPFAM" id="SSF53720">
    <property type="entry name" value="ALDH-like"/>
    <property type="match status" value="1"/>
</dbReference>
<dbReference type="RefSeq" id="WP_090840185.1">
    <property type="nucleotide sequence ID" value="NZ_FORM01000006.1"/>
</dbReference>
<keyword evidence="3" id="KW-0520">NAD</keyword>
<feature type="active site" evidence="5 6">
    <location>
        <position position="208"/>
    </location>
</feature>
<dbReference type="InterPro" id="IPR015590">
    <property type="entry name" value="Aldehyde_DH_dom"/>
</dbReference>
<evidence type="ECO:0000313" key="10">
    <source>
        <dbReference type="Proteomes" id="UP000199559"/>
    </source>
</evidence>
<dbReference type="Proteomes" id="UP000199559">
    <property type="component" value="Unassembled WGS sequence"/>
</dbReference>
<dbReference type="InterPro" id="IPR016162">
    <property type="entry name" value="Ald_DH_N"/>
</dbReference>
<evidence type="ECO:0000256" key="2">
    <source>
        <dbReference type="ARBA" id="ARBA00023002"/>
    </source>
</evidence>
<evidence type="ECO:0000313" key="9">
    <source>
        <dbReference type="EMBL" id="SFJ29852.1"/>
    </source>
</evidence>
<dbReference type="PROSITE" id="PS00070">
    <property type="entry name" value="ALDEHYDE_DEHYDR_CYS"/>
    <property type="match status" value="1"/>
</dbReference>
<dbReference type="GO" id="GO:0006081">
    <property type="term" value="P:aldehyde metabolic process"/>
    <property type="evidence" value="ECO:0007669"/>
    <property type="project" value="InterPro"/>
</dbReference>
<evidence type="ECO:0000256" key="3">
    <source>
        <dbReference type="ARBA" id="ARBA00023027"/>
    </source>
</evidence>
<dbReference type="STRING" id="1144750.SAMN05443431_10620"/>
<accession>A0A1I3Q8F1</accession>